<dbReference type="RefSeq" id="WP_092482246.1">
    <property type="nucleotide sequence ID" value="NZ_FOYM01000005.1"/>
</dbReference>
<accession>A0A1I6D490</accession>
<feature type="domain" description="Pyruvate/ketoisovalerate oxidoreductase catalytic" evidence="2">
    <location>
        <begin position="12"/>
        <end position="170"/>
    </location>
</feature>
<evidence type="ECO:0000313" key="3">
    <source>
        <dbReference type="EMBL" id="SFR00304.1"/>
    </source>
</evidence>
<dbReference type="Proteomes" id="UP000199584">
    <property type="component" value="Unassembled WGS sequence"/>
</dbReference>
<name>A0A1I6D490_9FIRM</name>
<dbReference type="InterPro" id="IPR002869">
    <property type="entry name" value="Pyrv_flavodox_OxRed_cen"/>
</dbReference>
<dbReference type="InterPro" id="IPR052554">
    <property type="entry name" value="2-oxoglutarate_synth_KorC"/>
</dbReference>
<dbReference type="GO" id="GO:0016903">
    <property type="term" value="F:oxidoreductase activity, acting on the aldehyde or oxo group of donors"/>
    <property type="evidence" value="ECO:0007669"/>
    <property type="project" value="InterPro"/>
</dbReference>
<keyword evidence="1" id="KW-0560">Oxidoreductase</keyword>
<protein>
    <submittedName>
        <fullName evidence="3">2-oxoglutarate ferredoxin oxidoreductase subunit gamma</fullName>
    </submittedName>
</protein>
<dbReference type="InterPro" id="IPR019752">
    <property type="entry name" value="Pyrv/ketoisovalerate_OxRed_cat"/>
</dbReference>
<dbReference type="PANTHER" id="PTHR42730">
    <property type="entry name" value="2-OXOGLUTARATE SYNTHASE SUBUNIT KORC"/>
    <property type="match status" value="1"/>
</dbReference>
<proteinExistence type="predicted"/>
<evidence type="ECO:0000313" key="4">
    <source>
        <dbReference type="Proteomes" id="UP000199584"/>
    </source>
</evidence>
<dbReference type="Gene3D" id="3.40.920.10">
    <property type="entry name" value="Pyruvate-ferredoxin oxidoreductase, PFOR, domain III"/>
    <property type="match status" value="1"/>
</dbReference>
<organism evidence="3 4">
    <name type="scientific">Desulfoscipio geothermicus DSM 3669</name>
    <dbReference type="NCBI Taxonomy" id="1121426"/>
    <lineage>
        <taxon>Bacteria</taxon>
        <taxon>Bacillati</taxon>
        <taxon>Bacillota</taxon>
        <taxon>Clostridia</taxon>
        <taxon>Eubacteriales</taxon>
        <taxon>Desulfallaceae</taxon>
        <taxon>Desulfoscipio</taxon>
    </lineage>
</organism>
<reference evidence="4" key="1">
    <citation type="submission" date="2016-10" db="EMBL/GenBank/DDBJ databases">
        <authorList>
            <person name="Varghese N."/>
            <person name="Submissions S."/>
        </authorList>
    </citation>
    <scope>NUCLEOTIDE SEQUENCE [LARGE SCALE GENOMIC DNA]</scope>
    <source>
        <strain evidence="4">DSM 3669</strain>
    </source>
</reference>
<keyword evidence="4" id="KW-1185">Reference proteome</keyword>
<evidence type="ECO:0000256" key="1">
    <source>
        <dbReference type="ARBA" id="ARBA00023002"/>
    </source>
</evidence>
<dbReference type="STRING" id="39060.SAMN05660706_10570"/>
<dbReference type="EMBL" id="FOYM01000005">
    <property type="protein sequence ID" value="SFR00304.1"/>
    <property type="molecule type" value="Genomic_DNA"/>
</dbReference>
<dbReference type="SUPFAM" id="SSF53323">
    <property type="entry name" value="Pyruvate-ferredoxin oxidoreductase, PFOR, domain III"/>
    <property type="match status" value="1"/>
</dbReference>
<dbReference type="AlphaFoldDB" id="A0A1I6D490"/>
<dbReference type="PANTHER" id="PTHR42730:SF1">
    <property type="entry name" value="2-OXOGLUTARATE SYNTHASE SUBUNIT KORC"/>
    <property type="match status" value="1"/>
</dbReference>
<dbReference type="OrthoDB" id="9789125at2"/>
<dbReference type="Pfam" id="PF01558">
    <property type="entry name" value="POR"/>
    <property type="match status" value="1"/>
</dbReference>
<evidence type="ECO:0000259" key="2">
    <source>
        <dbReference type="Pfam" id="PF01558"/>
    </source>
</evidence>
<sequence length="185" mass="19589">MKEWQILLSGSGGQGLGLAGKILAEAALYRGLHAAHSQSYGARARGGYSDSGVVISSAEIAFPLIEKPNLLLALSPEAYHKNARSLDKDGYLIYDTDIDSAVQEKNARGFPITKAARETGNERGAAILALGIITGLFDIIAPKDGERAIADNLPAQFIEPNLQCYRRGLEMAGQVTPGDHTGTAP</sequence>
<gene>
    <name evidence="3" type="ORF">SAMN05660706_10570</name>
</gene>